<keyword evidence="4" id="KW-1003">Cell membrane</keyword>
<dbReference type="InterPro" id="IPR003593">
    <property type="entry name" value="AAA+_ATPase"/>
</dbReference>
<evidence type="ECO:0000256" key="2">
    <source>
        <dbReference type="ARBA" id="ARBA00005417"/>
    </source>
</evidence>
<sequence>MREQKLLEVKNLSIYFNTEKGQLTAVDQLSFSVQRGETVGLVGESGCGKSVTSESILRLHDERKTGYEGEILFKGKDLLKVPTKEMLNIRGNEVSMIFQDPMSSLNPVLTIGHQIAESIRKHQKLSKEKAYEKVIDLLRLTGIPSPEKRAHEYPHKLSGGMRQRVMIALALACEPELLIADEPTTALDVTTQAQILELIQDLKERYNMGTLLITHDLSVVAEVCSRVIVMYLGQIIEEADVPSLFSNPLHPYTRGLLKSIPKMDGDRSQKLHVIPGKVPSLQQIPNGCRFADRCEYATEICRIKDPEMTEVSTTHRVKCWNFENIPHEGVEQYA</sequence>
<dbReference type="EMBL" id="BORJ01000001">
    <property type="protein sequence ID" value="GIN94783.1"/>
    <property type="molecule type" value="Genomic_DNA"/>
</dbReference>
<protein>
    <submittedName>
        <fullName evidence="9">Peptide ABC transporter ATP-binding protein</fullName>
    </submittedName>
</protein>
<dbReference type="InterPro" id="IPR013563">
    <property type="entry name" value="Oligopep_ABC_C"/>
</dbReference>
<dbReference type="SMART" id="SM00382">
    <property type="entry name" value="AAA"/>
    <property type="match status" value="1"/>
</dbReference>
<evidence type="ECO:0000256" key="3">
    <source>
        <dbReference type="ARBA" id="ARBA00022448"/>
    </source>
</evidence>
<dbReference type="NCBIfam" id="TIGR01727">
    <property type="entry name" value="oligo_HPY"/>
    <property type="match status" value="1"/>
</dbReference>
<evidence type="ECO:0000313" key="10">
    <source>
        <dbReference type="Proteomes" id="UP000680670"/>
    </source>
</evidence>
<dbReference type="InterPro" id="IPR027417">
    <property type="entry name" value="P-loop_NTPase"/>
</dbReference>
<dbReference type="SUPFAM" id="SSF52540">
    <property type="entry name" value="P-loop containing nucleoside triphosphate hydrolases"/>
    <property type="match status" value="1"/>
</dbReference>
<evidence type="ECO:0000256" key="4">
    <source>
        <dbReference type="ARBA" id="ARBA00022475"/>
    </source>
</evidence>
<dbReference type="Proteomes" id="UP000680670">
    <property type="component" value="Unassembled WGS sequence"/>
</dbReference>
<proteinExistence type="inferred from homology"/>
<organism evidence="9 10">
    <name type="scientific">Siminovitchia terrae</name>
    <name type="common">Bacillus terrae</name>
    <dbReference type="NCBI Taxonomy" id="1914933"/>
    <lineage>
        <taxon>Bacteria</taxon>
        <taxon>Bacillati</taxon>
        <taxon>Bacillota</taxon>
        <taxon>Bacilli</taxon>
        <taxon>Bacillales</taxon>
        <taxon>Bacillaceae</taxon>
        <taxon>Siminovitchia</taxon>
    </lineage>
</organism>
<evidence type="ECO:0000256" key="6">
    <source>
        <dbReference type="ARBA" id="ARBA00022840"/>
    </source>
</evidence>
<dbReference type="PROSITE" id="PS50893">
    <property type="entry name" value="ABC_TRANSPORTER_2"/>
    <property type="match status" value="1"/>
</dbReference>
<keyword evidence="3" id="KW-0813">Transport</keyword>
<evidence type="ECO:0000256" key="1">
    <source>
        <dbReference type="ARBA" id="ARBA00004202"/>
    </source>
</evidence>
<name>A0ABQ4KRX0_SIMTE</name>
<dbReference type="InterPro" id="IPR050388">
    <property type="entry name" value="ABC_Ni/Peptide_Import"/>
</dbReference>
<evidence type="ECO:0000256" key="7">
    <source>
        <dbReference type="ARBA" id="ARBA00023136"/>
    </source>
</evidence>
<dbReference type="GO" id="GO:0005524">
    <property type="term" value="F:ATP binding"/>
    <property type="evidence" value="ECO:0007669"/>
    <property type="project" value="UniProtKB-KW"/>
</dbReference>
<keyword evidence="6 9" id="KW-0067">ATP-binding</keyword>
<gene>
    <name evidence="9" type="primary">oppD_1</name>
    <name evidence="9" type="ORF">J6TS1_06530</name>
</gene>
<keyword evidence="7" id="KW-0472">Membrane</keyword>
<comment type="caution">
    <text evidence="9">The sequence shown here is derived from an EMBL/GenBank/DDBJ whole genome shotgun (WGS) entry which is preliminary data.</text>
</comment>
<dbReference type="PROSITE" id="PS00211">
    <property type="entry name" value="ABC_TRANSPORTER_1"/>
    <property type="match status" value="1"/>
</dbReference>
<evidence type="ECO:0000259" key="8">
    <source>
        <dbReference type="PROSITE" id="PS50893"/>
    </source>
</evidence>
<evidence type="ECO:0000256" key="5">
    <source>
        <dbReference type="ARBA" id="ARBA00022741"/>
    </source>
</evidence>
<dbReference type="InterPro" id="IPR017871">
    <property type="entry name" value="ABC_transporter-like_CS"/>
</dbReference>
<dbReference type="InterPro" id="IPR003439">
    <property type="entry name" value="ABC_transporter-like_ATP-bd"/>
</dbReference>
<comment type="subcellular location">
    <subcellularLocation>
        <location evidence="1">Cell membrane</location>
        <topology evidence="1">Peripheral membrane protein</topology>
    </subcellularLocation>
</comment>
<dbReference type="PANTHER" id="PTHR43297:SF2">
    <property type="entry name" value="DIPEPTIDE TRANSPORT ATP-BINDING PROTEIN DPPD"/>
    <property type="match status" value="1"/>
</dbReference>
<evidence type="ECO:0000313" key="9">
    <source>
        <dbReference type="EMBL" id="GIN94783.1"/>
    </source>
</evidence>
<dbReference type="Pfam" id="PF00005">
    <property type="entry name" value="ABC_tran"/>
    <property type="match status" value="1"/>
</dbReference>
<keyword evidence="5" id="KW-0547">Nucleotide-binding</keyword>
<dbReference type="RefSeq" id="WP_212952885.1">
    <property type="nucleotide sequence ID" value="NZ_BORJ01000001.1"/>
</dbReference>
<accession>A0ABQ4KRX0</accession>
<reference evidence="9 10" key="1">
    <citation type="submission" date="2021-03" db="EMBL/GenBank/DDBJ databases">
        <title>Antimicrobial resistance genes in bacteria isolated from Japanese honey, and their potential for conferring macrolide and lincosamide resistance in the American foulbrood pathogen Paenibacillus larvae.</title>
        <authorList>
            <person name="Okamoto M."/>
            <person name="Kumagai M."/>
            <person name="Kanamori H."/>
            <person name="Takamatsu D."/>
        </authorList>
    </citation>
    <scope>NUCLEOTIDE SEQUENCE [LARGE SCALE GENOMIC DNA]</scope>
    <source>
        <strain evidence="9 10">J6TS1</strain>
    </source>
</reference>
<dbReference type="CDD" id="cd03257">
    <property type="entry name" value="ABC_NikE_OppD_transporters"/>
    <property type="match status" value="1"/>
</dbReference>
<feature type="domain" description="ABC transporter" evidence="8">
    <location>
        <begin position="7"/>
        <end position="257"/>
    </location>
</feature>
<comment type="similarity">
    <text evidence="2">Belongs to the ABC transporter superfamily.</text>
</comment>
<dbReference type="PANTHER" id="PTHR43297">
    <property type="entry name" value="OLIGOPEPTIDE TRANSPORT ATP-BINDING PROTEIN APPD"/>
    <property type="match status" value="1"/>
</dbReference>
<keyword evidence="10" id="KW-1185">Reference proteome</keyword>
<dbReference type="Gene3D" id="3.40.50.300">
    <property type="entry name" value="P-loop containing nucleotide triphosphate hydrolases"/>
    <property type="match status" value="1"/>
</dbReference>
<dbReference type="Pfam" id="PF08352">
    <property type="entry name" value="oligo_HPY"/>
    <property type="match status" value="1"/>
</dbReference>